<comment type="caution">
    <text evidence="1">The sequence shown here is derived from an EMBL/GenBank/DDBJ whole genome shotgun (WGS) entry which is preliminary data.</text>
</comment>
<reference evidence="1 2" key="1">
    <citation type="submission" date="2020-05" db="EMBL/GenBank/DDBJ databases">
        <title>Genomic Encyclopedia of Type Strains, Phase IV (KMG-V): Genome sequencing to study the core and pangenomes of soil and plant-associated prokaryotes.</title>
        <authorList>
            <person name="Whitman W."/>
        </authorList>
    </citation>
    <scope>NUCLEOTIDE SEQUENCE [LARGE SCALE GENOMIC DNA]</scope>
    <source>
        <strain evidence="1 2">9A</strain>
    </source>
</reference>
<dbReference type="Proteomes" id="UP000779507">
    <property type="component" value="Unassembled WGS sequence"/>
</dbReference>
<protein>
    <submittedName>
        <fullName evidence="1">Uncharacterized protein</fullName>
    </submittedName>
</protein>
<dbReference type="EMBL" id="JABSNP010000032">
    <property type="protein sequence ID" value="NRT21386.1"/>
    <property type="molecule type" value="Genomic_DNA"/>
</dbReference>
<dbReference type="RefSeq" id="WP_173812132.1">
    <property type="nucleotide sequence ID" value="NZ_JABSNP010000032.1"/>
</dbReference>
<name>A0ABX2FWJ0_9BACT</name>
<keyword evidence="2" id="KW-1185">Reference proteome</keyword>
<organism evidence="1 2">
    <name type="scientific">Hymenobacter caeli</name>
    <dbReference type="NCBI Taxonomy" id="2735894"/>
    <lineage>
        <taxon>Bacteria</taxon>
        <taxon>Pseudomonadati</taxon>
        <taxon>Bacteroidota</taxon>
        <taxon>Cytophagia</taxon>
        <taxon>Cytophagales</taxon>
        <taxon>Hymenobacteraceae</taxon>
        <taxon>Hymenobacter</taxon>
    </lineage>
</organism>
<evidence type="ECO:0000313" key="1">
    <source>
        <dbReference type="EMBL" id="NRT21386.1"/>
    </source>
</evidence>
<gene>
    <name evidence="1" type="ORF">HNP98_004233</name>
</gene>
<proteinExistence type="predicted"/>
<sequence>MDKDLIILELNARWKWRIPFGWIPISGNEAIENTEIYHADYFDIFEKEIINTIGRIYSLTEVYELVEDGEVSIQPLRNCTFFYDGLERMYTDKDFQFALYFSHETSVTVGGRQLLEEIHIIWPEHKNHFWQADYWNYPPDTEEV</sequence>
<accession>A0ABX2FWJ0</accession>
<evidence type="ECO:0000313" key="2">
    <source>
        <dbReference type="Proteomes" id="UP000779507"/>
    </source>
</evidence>